<dbReference type="PANTHER" id="PTHR31945:SF144">
    <property type="entry name" value="BHLH DOMAIN-CONTAINING PROTEIN"/>
    <property type="match status" value="1"/>
</dbReference>
<dbReference type="STRING" id="3218.A9RBH4"/>
<reference evidence="8 10" key="1">
    <citation type="journal article" date="2008" name="Science">
        <title>The Physcomitrella genome reveals evolutionary insights into the conquest of land by plants.</title>
        <authorList>
            <person name="Rensing S."/>
            <person name="Lang D."/>
            <person name="Zimmer A."/>
            <person name="Terry A."/>
            <person name="Salamov A."/>
            <person name="Shapiro H."/>
            <person name="Nishiyama T."/>
            <person name="Perroud P.-F."/>
            <person name="Lindquist E."/>
            <person name="Kamisugi Y."/>
            <person name="Tanahashi T."/>
            <person name="Sakakibara K."/>
            <person name="Fujita T."/>
            <person name="Oishi K."/>
            <person name="Shin-I T."/>
            <person name="Kuroki Y."/>
            <person name="Toyoda A."/>
            <person name="Suzuki Y."/>
            <person name="Hashimoto A."/>
            <person name="Yamaguchi K."/>
            <person name="Sugano A."/>
            <person name="Kohara Y."/>
            <person name="Fujiyama A."/>
            <person name="Anterola A."/>
            <person name="Aoki S."/>
            <person name="Ashton N."/>
            <person name="Barbazuk W.B."/>
            <person name="Barker E."/>
            <person name="Bennetzen J."/>
            <person name="Bezanilla M."/>
            <person name="Blankenship R."/>
            <person name="Cho S.H."/>
            <person name="Dutcher S."/>
            <person name="Estelle M."/>
            <person name="Fawcett J.A."/>
            <person name="Gundlach H."/>
            <person name="Hanada K."/>
            <person name="Heyl A."/>
            <person name="Hicks K.A."/>
            <person name="Hugh J."/>
            <person name="Lohr M."/>
            <person name="Mayer K."/>
            <person name="Melkozernov A."/>
            <person name="Murata T."/>
            <person name="Nelson D."/>
            <person name="Pils B."/>
            <person name="Prigge M."/>
            <person name="Reiss B."/>
            <person name="Renner T."/>
            <person name="Rombauts S."/>
            <person name="Rushton P."/>
            <person name="Sanderfoot A."/>
            <person name="Schween G."/>
            <person name="Shiu S.-H."/>
            <person name="Stueber K."/>
            <person name="Theodoulou F.L."/>
            <person name="Tu H."/>
            <person name="Van de Peer Y."/>
            <person name="Verrier P.J."/>
            <person name="Waters E."/>
            <person name="Wood A."/>
            <person name="Yang L."/>
            <person name="Cove D."/>
            <person name="Cuming A."/>
            <person name="Hasebe M."/>
            <person name="Lucas S."/>
            <person name="Mishler D.B."/>
            <person name="Reski R."/>
            <person name="Grigoriev I."/>
            <person name="Quatrano R.S."/>
            <person name="Boore J.L."/>
        </authorList>
    </citation>
    <scope>NUCLEOTIDE SEQUENCE [LARGE SCALE GENOMIC DNA]</scope>
    <source>
        <strain evidence="9 10">cv. Gransden 2004</strain>
    </source>
</reference>
<dbReference type="PaxDb" id="3218-PP1S1_480V6.1"/>
<dbReference type="HOGENOM" id="CLU_738498_0_0_1"/>
<dbReference type="EMBL" id="ABEU02000003">
    <property type="protein sequence ID" value="PNR56934.1"/>
    <property type="molecule type" value="Genomic_DNA"/>
</dbReference>
<evidence type="ECO:0000256" key="2">
    <source>
        <dbReference type="ARBA" id="ARBA00023015"/>
    </source>
</evidence>
<reference evidence="9" key="3">
    <citation type="submission" date="2020-12" db="UniProtKB">
        <authorList>
            <consortium name="EnsemblPlants"/>
        </authorList>
    </citation>
    <scope>IDENTIFICATION</scope>
</reference>
<dbReference type="SUPFAM" id="SSF47459">
    <property type="entry name" value="HLH, helix-loop-helix DNA-binding domain"/>
    <property type="match status" value="1"/>
</dbReference>
<feature type="coiled-coil region" evidence="5">
    <location>
        <begin position="194"/>
        <end position="228"/>
    </location>
</feature>
<dbReference type="Gene3D" id="4.10.280.10">
    <property type="entry name" value="Helix-loop-helix DNA-binding domain"/>
    <property type="match status" value="1"/>
</dbReference>
<organism evidence="8">
    <name type="scientific">Physcomitrium patens</name>
    <name type="common">Spreading-leaved earth moss</name>
    <name type="synonym">Physcomitrella patens</name>
    <dbReference type="NCBI Taxonomy" id="3218"/>
    <lineage>
        <taxon>Eukaryota</taxon>
        <taxon>Viridiplantae</taxon>
        <taxon>Streptophyta</taxon>
        <taxon>Embryophyta</taxon>
        <taxon>Bryophyta</taxon>
        <taxon>Bryophytina</taxon>
        <taxon>Bryopsida</taxon>
        <taxon>Funariidae</taxon>
        <taxon>Funariales</taxon>
        <taxon>Funariaceae</taxon>
        <taxon>Physcomitrium</taxon>
    </lineage>
</organism>
<feature type="region of interest" description="Disordered" evidence="6">
    <location>
        <begin position="106"/>
        <end position="152"/>
    </location>
</feature>
<evidence type="ECO:0000256" key="5">
    <source>
        <dbReference type="SAM" id="Coils"/>
    </source>
</evidence>
<evidence type="ECO:0000259" key="7">
    <source>
        <dbReference type="PROSITE" id="PS50888"/>
    </source>
</evidence>
<accession>A9RBH4</accession>
<gene>
    <name evidence="9" type="primary">LOC112280379</name>
    <name evidence="8" type="ORF">PHYPA_003927</name>
</gene>
<dbReference type="FunCoup" id="A9RBH4">
    <property type="interactions" value="92"/>
</dbReference>
<keyword evidence="2" id="KW-0805">Transcription regulation</keyword>
<keyword evidence="10" id="KW-1185">Reference proteome</keyword>
<dbReference type="InterPro" id="IPR054502">
    <property type="entry name" value="bHLH-TF_ACT-like_plant"/>
</dbReference>
<dbReference type="GO" id="GO:0005634">
    <property type="term" value="C:nucleus"/>
    <property type="evidence" value="ECO:0000318"/>
    <property type="project" value="GO_Central"/>
</dbReference>
<protein>
    <recommendedName>
        <fullName evidence="7">BHLH domain-containing protein</fullName>
    </recommendedName>
</protein>
<dbReference type="AlphaFoldDB" id="A9RBH4"/>
<evidence type="ECO:0000256" key="1">
    <source>
        <dbReference type="ARBA" id="ARBA00004123"/>
    </source>
</evidence>
<dbReference type="CDD" id="cd11443">
    <property type="entry name" value="bHLH_AtAMS_like"/>
    <property type="match status" value="1"/>
</dbReference>
<dbReference type="SMART" id="SM00353">
    <property type="entry name" value="HLH"/>
    <property type="match status" value="1"/>
</dbReference>
<reference evidence="8 10" key="2">
    <citation type="journal article" date="2018" name="Plant J.">
        <title>The Physcomitrella patens chromosome-scale assembly reveals moss genome structure and evolution.</title>
        <authorList>
            <person name="Lang D."/>
            <person name="Ullrich K.K."/>
            <person name="Murat F."/>
            <person name="Fuchs J."/>
            <person name="Jenkins J."/>
            <person name="Haas F.B."/>
            <person name="Piednoel M."/>
            <person name="Gundlach H."/>
            <person name="Van Bel M."/>
            <person name="Meyberg R."/>
            <person name="Vives C."/>
            <person name="Morata J."/>
            <person name="Symeonidi A."/>
            <person name="Hiss M."/>
            <person name="Muchero W."/>
            <person name="Kamisugi Y."/>
            <person name="Saleh O."/>
            <person name="Blanc G."/>
            <person name="Decker E.L."/>
            <person name="van Gessel N."/>
            <person name="Grimwood J."/>
            <person name="Hayes R.D."/>
            <person name="Graham S.W."/>
            <person name="Gunter L.E."/>
            <person name="McDaniel S.F."/>
            <person name="Hoernstein S.N.W."/>
            <person name="Larsson A."/>
            <person name="Li F.W."/>
            <person name="Perroud P.F."/>
            <person name="Phillips J."/>
            <person name="Ranjan P."/>
            <person name="Rokshar D.S."/>
            <person name="Rothfels C.J."/>
            <person name="Schneider L."/>
            <person name="Shu S."/>
            <person name="Stevenson D.W."/>
            <person name="Thummler F."/>
            <person name="Tillich M."/>
            <person name="Villarreal Aguilar J.C."/>
            <person name="Widiez T."/>
            <person name="Wong G.K."/>
            <person name="Wymore A."/>
            <person name="Zhang Y."/>
            <person name="Zimmer A.D."/>
            <person name="Quatrano R.S."/>
            <person name="Mayer K.F.X."/>
            <person name="Goodstein D."/>
            <person name="Casacuberta J.M."/>
            <person name="Vandepoele K."/>
            <person name="Reski R."/>
            <person name="Cuming A.C."/>
            <person name="Tuskan G.A."/>
            <person name="Maumus F."/>
            <person name="Salse J."/>
            <person name="Schmutz J."/>
            <person name="Rensing S.A."/>
        </authorList>
    </citation>
    <scope>NUCLEOTIDE SEQUENCE [LARGE SCALE GENOMIC DNA]</scope>
    <source>
        <strain evidence="9 10">cv. Gransden 2004</strain>
    </source>
</reference>
<dbReference type="eggNOG" id="ENOG502QSJP">
    <property type="taxonomic scope" value="Eukaryota"/>
</dbReference>
<dbReference type="EnsemblPlants" id="Pp3c3_2760V3.1">
    <property type="protein sequence ID" value="Pp3c3_2760V3.1"/>
    <property type="gene ID" value="Pp3c3_2760"/>
</dbReference>
<sequence>MYRKLRHLSGSSIPPATIAQQLRNSLQAYCPTSLPADTPPSNEATMNHKPIARSDSHFPDPFWLLQDFSSDIPDQRDVNPNPLVPNSSQTSTSMWGGVVGDREFSTQPVTAPASKHSQSSPIIGSPGDDVMEIPANSSDTAEEKPGGRKCSHSRCVASKNLVSERKRRKKLNEGLFQLRAVVPKISKMDKASIIGDAIAYVRELQKELEEIESEIDDLEQKCTGSVGEETGSVEEAGTGANFSSPTYSNPASGVEIQGAEPGVDSVDVVSADATQVQLPARLAQKILEVDVARLEEQTYHFRIFCQRGPGVLVQLVQAVESLGVQVINAHHTAFQENILNCFVAESFMTSQQMDSKMETEDVKRTIFSAAAQYGLAQG</sequence>
<dbReference type="InterPro" id="IPR036638">
    <property type="entry name" value="HLH_DNA-bd_sf"/>
</dbReference>
<dbReference type="Gramene" id="Pp3c3_2760V3.1">
    <property type="protein sequence ID" value="Pp3c3_2760V3.1"/>
    <property type="gene ID" value="Pp3c3_2760"/>
</dbReference>
<keyword evidence="3" id="KW-0804">Transcription</keyword>
<dbReference type="Pfam" id="PF22754">
    <property type="entry name" value="bHLH-TF_ACT-like_plant"/>
    <property type="match status" value="1"/>
</dbReference>
<dbReference type="GO" id="GO:0006355">
    <property type="term" value="P:regulation of DNA-templated transcription"/>
    <property type="evidence" value="ECO:0000318"/>
    <property type="project" value="GO_Central"/>
</dbReference>
<dbReference type="Proteomes" id="UP000006727">
    <property type="component" value="Chromosome 3"/>
</dbReference>
<evidence type="ECO:0000313" key="9">
    <source>
        <dbReference type="EnsemblPlants" id="Pp3c3_2760V3.1"/>
    </source>
</evidence>
<keyword evidence="5" id="KW-0175">Coiled coil</keyword>
<evidence type="ECO:0000313" key="10">
    <source>
        <dbReference type="Proteomes" id="UP000006727"/>
    </source>
</evidence>
<dbReference type="GO" id="GO:0046983">
    <property type="term" value="F:protein dimerization activity"/>
    <property type="evidence" value="ECO:0007669"/>
    <property type="project" value="InterPro"/>
</dbReference>
<dbReference type="PANTHER" id="PTHR31945">
    <property type="entry name" value="TRANSCRIPTION FACTOR SCREAM2-RELATED"/>
    <property type="match status" value="1"/>
</dbReference>
<keyword evidence="4" id="KW-0539">Nucleus</keyword>
<evidence type="ECO:0000256" key="4">
    <source>
        <dbReference type="ARBA" id="ARBA00023242"/>
    </source>
</evidence>
<name>A9RBH4_PHYPA</name>
<evidence type="ECO:0000256" key="6">
    <source>
        <dbReference type="SAM" id="MobiDB-lite"/>
    </source>
</evidence>
<evidence type="ECO:0000313" key="8">
    <source>
        <dbReference type="EMBL" id="PNR56934.1"/>
    </source>
</evidence>
<dbReference type="InterPro" id="IPR051358">
    <property type="entry name" value="TF_AMS/ICE1/BHLH6-like"/>
</dbReference>
<proteinExistence type="predicted"/>
<evidence type="ECO:0000256" key="3">
    <source>
        <dbReference type="ARBA" id="ARBA00023163"/>
    </source>
</evidence>
<dbReference type="PROSITE" id="PS50888">
    <property type="entry name" value="BHLH"/>
    <property type="match status" value="1"/>
</dbReference>
<comment type="subcellular location">
    <subcellularLocation>
        <location evidence="1">Nucleus</location>
    </subcellularLocation>
</comment>
<feature type="domain" description="BHLH" evidence="7">
    <location>
        <begin position="155"/>
        <end position="204"/>
    </location>
</feature>
<dbReference type="GO" id="GO:0000976">
    <property type="term" value="F:transcription cis-regulatory region binding"/>
    <property type="evidence" value="ECO:0000318"/>
    <property type="project" value="GO_Central"/>
</dbReference>
<dbReference type="InterPro" id="IPR011598">
    <property type="entry name" value="bHLH_dom"/>
</dbReference>
<dbReference type="Pfam" id="PF00010">
    <property type="entry name" value="HLH"/>
    <property type="match status" value="1"/>
</dbReference>
<feature type="compositionally biased region" description="Polar residues" evidence="6">
    <location>
        <begin position="106"/>
        <end position="122"/>
    </location>
</feature>
<dbReference type="GO" id="GO:0003700">
    <property type="term" value="F:DNA-binding transcription factor activity"/>
    <property type="evidence" value="ECO:0000318"/>
    <property type="project" value="GO_Central"/>
</dbReference>